<keyword evidence="2" id="KW-0805">Transcription regulation</keyword>
<comment type="caution">
    <text evidence="8">The sequence shown here is derived from an EMBL/GenBank/DDBJ whole genome shotgun (WGS) entry which is preliminary data.</text>
</comment>
<dbReference type="InterPro" id="IPR015300">
    <property type="entry name" value="DNA-bd_pseudobarrel_sf"/>
</dbReference>
<evidence type="ECO:0000256" key="2">
    <source>
        <dbReference type="ARBA" id="ARBA00023015"/>
    </source>
</evidence>
<dbReference type="InterPro" id="IPR044837">
    <property type="entry name" value="REM16-like"/>
</dbReference>
<evidence type="ECO:0000259" key="7">
    <source>
        <dbReference type="PROSITE" id="PS50863"/>
    </source>
</evidence>
<evidence type="ECO:0000256" key="4">
    <source>
        <dbReference type="ARBA" id="ARBA00023163"/>
    </source>
</evidence>
<dbReference type="PANTHER" id="PTHR31391:SF106">
    <property type="entry name" value="B3 DOMAIN-CONTAINING PROTEIN OS01G0723500"/>
    <property type="match status" value="1"/>
</dbReference>
<proteinExistence type="predicted"/>
<dbReference type="GO" id="GO:0005634">
    <property type="term" value="C:nucleus"/>
    <property type="evidence" value="ECO:0007669"/>
    <property type="project" value="UniProtKB-SubCell"/>
</dbReference>
<dbReference type="PROSITE" id="PS50863">
    <property type="entry name" value="B3"/>
    <property type="match status" value="1"/>
</dbReference>
<evidence type="ECO:0000256" key="6">
    <source>
        <dbReference type="SAM" id="MobiDB-lite"/>
    </source>
</evidence>
<dbReference type="Gene3D" id="2.40.330.10">
    <property type="entry name" value="DNA-binding pseudobarrel domain"/>
    <property type="match status" value="1"/>
</dbReference>
<sequence>MTEKSETEDEEVNVVETSTRKRKKASERSKRGPVTEKEKLKAQEAAHSFASENPFFVLRLKASHVYSSSMTLAKDIAKLVTALLVTPEAENKCDSPKHPIKDKRLPESSTYAVDLSSCNRFPVKFSRKYLPRSKTQVILHDSANSKTWSVSYLPHIADRDKLSSRGWSSFVCDNSLEEDDYCAFELVKSTEFLVHFFRVSKGQMPPASRARKNAKA</sequence>
<organism evidence="8 9">
    <name type="scientific">Carex littledalei</name>
    <dbReference type="NCBI Taxonomy" id="544730"/>
    <lineage>
        <taxon>Eukaryota</taxon>
        <taxon>Viridiplantae</taxon>
        <taxon>Streptophyta</taxon>
        <taxon>Embryophyta</taxon>
        <taxon>Tracheophyta</taxon>
        <taxon>Spermatophyta</taxon>
        <taxon>Magnoliopsida</taxon>
        <taxon>Liliopsida</taxon>
        <taxon>Poales</taxon>
        <taxon>Cyperaceae</taxon>
        <taxon>Cyperoideae</taxon>
        <taxon>Cariceae</taxon>
        <taxon>Carex</taxon>
        <taxon>Carex subgen. Euthyceras</taxon>
    </lineage>
</organism>
<feature type="compositionally biased region" description="Basic and acidic residues" evidence="6">
    <location>
        <begin position="26"/>
        <end position="40"/>
    </location>
</feature>
<evidence type="ECO:0000256" key="3">
    <source>
        <dbReference type="ARBA" id="ARBA00023125"/>
    </source>
</evidence>
<reference evidence="8" key="1">
    <citation type="submission" date="2020-01" db="EMBL/GenBank/DDBJ databases">
        <title>Genome sequence of Kobresia littledalei, the first chromosome-level genome in the family Cyperaceae.</title>
        <authorList>
            <person name="Qu G."/>
        </authorList>
    </citation>
    <scope>NUCLEOTIDE SEQUENCE</scope>
    <source>
        <strain evidence="8">C.B.Clarke</strain>
        <tissue evidence="8">Leaf</tissue>
    </source>
</reference>
<keyword evidence="9" id="KW-1185">Reference proteome</keyword>
<dbReference type="SMART" id="SM01019">
    <property type="entry name" value="B3"/>
    <property type="match status" value="1"/>
</dbReference>
<name>A0A833QY78_9POAL</name>
<feature type="domain" description="TF-B3" evidence="7">
    <location>
        <begin position="121"/>
        <end position="200"/>
    </location>
</feature>
<feature type="compositionally biased region" description="Acidic residues" evidence="6">
    <location>
        <begin position="1"/>
        <end position="13"/>
    </location>
</feature>
<dbReference type="Proteomes" id="UP000623129">
    <property type="component" value="Unassembled WGS sequence"/>
</dbReference>
<protein>
    <submittedName>
        <fullName evidence="8">B3 domain-containing protein</fullName>
    </submittedName>
</protein>
<dbReference type="SUPFAM" id="SSF101936">
    <property type="entry name" value="DNA-binding pseudobarrel domain"/>
    <property type="match status" value="1"/>
</dbReference>
<dbReference type="InterPro" id="IPR003340">
    <property type="entry name" value="B3_DNA-bd"/>
</dbReference>
<dbReference type="EMBL" id="SWLB01000016">
    <property type="protein sequence ID" value="KAF3328457.1"/>
    <property type="molecule type" value="Genomic_DNA"/>
</dbReference>
<dbReference type="Pfam" id="PF02362">
    <property type="entry name" value="B3"/>
    <property type="match status" value="1"/>
</dbReference>
<evidence type="ECO:0000313" key="9">
    <source>
        <dbReference type="Proteomes" id="UP000623129"/>
    </source>
</evidence>
<dbReference type="CDD" id="cd10017">
    <property type="entry name" value="B3_DNA"/>
    <property type="match status" value="1"/>
</dbReference>
<keyword evidence="5" id="KW-0539">Nucleus</keyword>
<comment type="subcellular location">
    <subcellularLocation>
        <location evidence="1">Nucleus</location>
    </subcellularLocation>
</comment>
<accession>A0A833QY78</accession>
<dbReference type="PANTHER" id="PTHR31391">
    <property type="entry name" value="B3 DOMAIN-CONTAINING PROTEIN OS11G0197600-RELATED"/>
    <property type="match status" value="1"/>
</dbReference>
<keyword evidence="4" id="KW-0804">Transcription</keyword>
<feature type="region of interest" description="Disordered" evidence="6">
    <location>
        <begin position="1"/>
        <end position="40"/>
    </location>
</feature>
<evidence type="ECO:0000313" key="8">
    <source>
        <dbReference type="EMBL" id="KAF3328457.1"/>
    </source>
</evidence>
<dbReference type="OrthoDB" id="1666376at2759"/>
<dbReference type="AlphaFoldDB" id="A0A833QY78"/>
<evidence type="ECO:0000256" key="1">
    <source>
        <dbReference type="ARBA" id="ARBA00004123"/>
    </source>
</evidence>
<keyword evidence="3" id="KW-0238">DNA-binding</keyword>
<gene>
    <name evidence="8" type="ORF">FCM35_KLT07063</name>
</gene>
<dbReference type="GO" id="GO:0003677">
    <property type="term" value="F:DNA binding"/>
    <property type="evidence" value="ECO:0007669"/>
    <property type="project" value="UniProtKB-KW"/>
</dbReference>
<evidence type="ECO:0000256" key="5">
    <source>
        <dbReference type="ARBA" id="ARBA00023242"/>
    </source>
</evidence>